<evidence type="ECO:0000313" key="13">
    <source>
        <dbReference type="EMBL" id="RMA82255.1"/>
    </source>
</evidence>
<comment type="similarity">
    <text evidence="12">Belongs to the phosphatidylserine decarboxylase family. PSD-B subfamily. Prokaryotic type I sub-subfamily.</text>
</comment>
<keyword evidence="6 12" id="KW-0472">Membrane</keyword>
<keyword evidence="8 12" id="KW-0594">Phospholipid biosynthesis</keyword>
<keyword evidence="14" id="KW-1185">Reference proteome</keyword>
<evidence type="ECO:0000256" key="8">
    <source>
        <dbReference type="ARBA" id="ARBA00023209"/>
    </source>
</evidence>
<comment type="pathway">
    <text evidence="1">Lipid metabolism.</text>
</comment>
<comment type="function">
    <text evidence="12">Catalyzes the formation of phosphatidylethanolamine (PtdEtn) from phosphatidylserine (PtdSer).</text>
</comment>
<dbReference type="InterPro" id="IPR033177">
    <property type="entry name" value="PSD-B"/>
</dbReference>
<protein>
    <recommendedName>
        <fullName evidence="12">Phosphatidylserine decarboxylase proenzyme</fullName>
        <ecNumber evidence="12">4.1.1.65</ecNumber>
    </recommendedName>
    <component>
        <recommendedName>
            <fullName evidence="12">Phosphatidylserine decarboxylase alpha chain</fullName>
        </recommendedName>
    </component>
    <component>
        <recommendedName>
            <fullName evidence="12">Phosphatidylserine decarboxylase beta chain</fullName>
        </recommendedName>
    </component>
</protein>
<dbReference type="AlphaFoldDB" id="A0A3M0AI48"/>
<feature type="active site" description="Charge relay system; for autoendoproteolytic cleavage activity" evidence="12">
    <location>
        <position position="151"/>
    </location>
</feature>
<evidence type="ECO:0000256" key="12">
    <source>
        <dbReference type="HAMAP-Rule" id="MF_00662"/>
    </source>
</evidence>
<evidence type="ECO:0000313" key="14">
    <source>
        <dbReference type="Proteomes" id="UP000267187"/>
    </source>
</evidence>
<comment type="PTM">
    <text evidence="12">Is synthesized initially as an inactive proenzyme. Formation of the active enzyme involves a self-maturation process in which the active site pyruvoyl group is generated from an internal serine residue via an autocatalytic post-translational modification. Two non-identical subunits are generated from the proenzyme in this reaction, and the pyruvate is formed at the N-terminus of the alpha chain, which is derived from the carboxyl end of the proenzyme. The autoendoproteolytic cleavage occurs by a canonical serine protease mechanism, in which the side chain hydroxyl group of the serine supplies its oxygen atom to form the C-terminus of the beta chain, while the remainder of the serine residue undergoes an oxidative deamination to produce ammonia and the pyruvoyl prosthetic group on the alpha chain. During this reaction, the Ser that is part of the protease active site of the proenzyme becomes the pyruvoyl prosthetic group, which constitutes an essential element of the active site of the mature decarboxylase.</text>
</comment>
<keyword evidence="2 12" id="KW-1003">Cell membrane</keyword>
<feature type="modified residue" description="Pyruvic acid (Ser); by autocatalysis" evidence="12">
    <location>
        <position position="257"/>
    </location>
</feature>
<dbReference type="HAMAP" id="MF_00662">
    <property type="entry name" value="PS_decarb_PSD_B_type1"/>
    <property type="match status" value="1"/>
</dbReference>
<feature type="active site" description="Charge relay system; for autoendoproteolytic cleavage activity" evidence="12">
    <location>
        <position position="257"/>
    </location>
</feature>
<dbReference type="RefSeq" id="WP_121875600.1">
    <property type="nucleotide sequence ID" value="NZ_REFJ01000001.1"/>
</dbReference>
<dbReference type="Pfam" id="PF02666">
    <property type="entry name" value="PS_Dcarbxylase"/>
    <property type="match status" value="1"/>
</dbReference>
<evidence type="ECO:0000256" key="2">
    <source>
        <dbReference type="ARBA" id="ARBA00022475"/>
    </source>
</evidence>
<comment type="caution">
    <text evidence="13">The sequence shown here is derived from an EMBL/GenBank/DDBJ whole genome shotgun (WGS) entry which is preliminary data.</text>
</comment>
<dbReference type="GO" id="GO:0004609">
    <property type="term" value="F:phosphatidylserine decarboxylase activity"/>
    <property type="evidence" value="ECO:0007669"/>
    <property type="project" value="UniProtKB-UniRule"/>
</dbReference>
<keyword evidence="9 12" id="KW-0456">Lyase</keyword>
<comment type="subunit">
    <text evidence="12">Heterodimer of a large membrane-associated beta subunit and a small pyruvoyl-containing alpha subunit.</text>
</comment>
<keyword evidence="11 12" id="KW-0670">Pyruvate</keyword>
<evidence type="ECO:0000256" key="4">
    <source>
        <dbReference type="ARBA" id="ARBA00022793"/>
    </source>
</evidence>
<evidence type="ECO:0000256" key="7">
    <source>
        <dbReference type="ARBA" id="ARBA00023145"/>
    </source>
</evidence>
<keyword evidence="10 12" id="KW-1208">Phospholipid metabolism</keyword>
<keyword evidence="4 12" id="KW-0210">Decarboxylase</keyword>
<sequence>MSTKLSDQLFVALQHVLPQHTLSRVVGRLAASETPWIKDAFIRNFAKKFDIDMSDAQEQELTAFASFNDFFTRALKPDARPIDSGDNTLVSPADGVVSECGKIENGQLMQAKGQYFSLHSLLGAQPELTDTFANGSFATIYLSPRDYHRVHMPFGGTLRKAIYVPGDLFSVNGVTAQLVPGLFSRNERLVCVFDTPKGPVALILVGAMIVAGIETVWGGQVCPLSKDIVVSQFDRAGRSPSVKLAKGAEMGRFKLGSTAIVVTPKDASEWIDGFSAGTPVRMGEVIGAFNDSTELSSDA</sequence>
<dbReference type="PANTHER" id="PTHR10067">
    <property type="entry name" value="PHOSPHATIDYLSERINE DECARBOXYLASE"/>
    <property type="match status" value="1"/>
</dbReference>
<feature type="chain" id="PRO_5023499829" description="Phosphatidylserine decarboxylase alpha chain" evidence="12">
    <location>
        <begin position="257"/>
        <end position="299"/>
    </location>
</feature>
<feature type="chain" id="PRO_5023499831" description="Phosphatidylserine decarboxylase beta chain" evidence="12">
    <location>
        <begin position="1"/>
        <end position="256"/>
    </location>
</feature>
<keyword evidence="5 12" id="KW-0443">Lipid metabolism</keyword>
<comment type="catalytic activity">
    <reaction evidence="12">
        <text>a 1,2-diacyl-sn-glycero-3-phospho-L-serine + H(+) = a 1,2-diacyl-sn-glycero-3-phosphoethanolamine + CO2</text>
        <dbReference type="Rhea" id="RHEA:20828"/>
        <dbReference type="ChEBI" id="CHEBI:15378"/>
        <dbReference type="ChEBI" id="CHEBI:16526"/>
        <dbReference type="ChEBI" id="CHEBI:57262"/>
        <dbReference type="ChEBI" id="CHEBI:64612"/>
        <dbReference type="EC" id="4.1.1.65"/>
    </reaction>
</comment>
<dbReference type="GO" id="GO:0005886">
    <property type="term" value="C:plasma membrane"/>
    <property type="evidence" value="ECO:0007669"/>
    <property type="project" value="UniProtKB-SubCell"/>
</dbReference>
<keyword evidence="3 12" id="KW-0444">Lipid biosynthesis</keyword>
<name>A0A3M0AI48_9GAMM</name>
<evidence type="ECO:0000256" key="10">
    <source>
        <dbReference type="ARBA" id="ARBA00023264"/>
    </source>
</evidence>
<evidence type="ECO:0000256" key="3">
    <source>
        <dbReference type="ARBA" id="ARBA00022516"/>
    </source>
</evidence>
<dbReference type="UniPathway" id="UPA00558">
    <property type="reaction ID" value="UER00616"/>
</dbReference>
<dbReference type="EMBL" id="REFJ01000001">
    <property type="protein sequence ID" value="RMA82255.1"/>
    <property type="molecule type" value="Genomic_DNA"/>
</dbReference>
<gene>
    <name evidence="12" type="primary">psd</name>
    <name evidence="13" type="ORF">DFR27_0203</name>
</gene>
<feature type="active site" description="Schiff-base intermediate with substrate; via pyruvic acid; for decarboxylase activity" evidence="12">
    <location>
        <position position="257"/>
    </location>
</feature>
<dbReference type="GO" id="GO:0006646">
    <property type="term" value="P:phosphatidylethanolamine biosynthetic process"/>
    <property type="evidence" value="ECO:0007669"/>
    <property type="project" value="UniProtKB-UniRule"/>
</dbReference>
<comment type="cofactor">
    <cofactor evidence="12">
        <name>pyruvate</name>
        <dbReference type="ChEBI" id="CHEBI:15361"/>
    </cofactor>
    <text evidence="12">Binds 1 pyruvoyl group covalently per subunit.</text>
</comment>
<dbReference type="InterPro" id="IPR003817">
    <property type="entry name" value="PS_Dcarbxylase"/>
</dbReference>
<evidence type="ECO:0000256" key="9">
    <source>
        <dbReference type="ARBA" id="ARBA00023239"/>
    </source>
</evidence>
<comment type="pathway">
    <text evidence="12">Phospholipid metabolism; phosphatidylethanolamine biosynthesis; phosphatidylethanolamine from CDP-diacylglycerol: step 2/2.</text>
</comment>
<evidence type="ECO:0000256" key="5">
    <source>
        <dbReference type="ARBA" id="ARBA00023098"/>
    </source>
</evidence>
<evidence type="ECO:0000256" key="11">
    <source>
        <dbReference type="ARBA" id="ARBA00023317"/>
    </source>
</evidence>
<keyword evidence="7 12" id="KW-0865">Zymogen</keyword>
<comment type="subcellular location">
    <subcellularLocation>
        <location evidence="12">Cell membrane</location>
        <topology evidence="12">Peripheral membrane protein</topology>
    </subcellularLocation>
</comment>
<reference evidence="13 14" key="1">
    <citation type="submission" date="2018-10" db="EMBL/GenBank/DDBJ databases">
        <title>Genomic Encyclopedia of Type Strains, Phase IV (KMG-IV): sequencing the most valuable type-strain genomes for metagenomic binning, comparative biology and taxonomic classification.</title>
        <authorList>
            <person name="Goeker M."/>
        </authorList>
    </citation>
    <scope>NUCLEOTIDE SEQUENCE [LARGE SCALE GENOMIC DNA]</scope>
    <source>
        <strain evidence="13 14">DSM 25080</strain>
    </source>
</reference>
<dbReference type="OrthoDB" id="9802030at2"/>
<feature type="site" description="Cleavage (non-hydrolytic); by autocatalysis" evidence="12">
    <location>
        <begin position="256"/>
        <end position="257"/>
    </location>
</feature>
<feature type="active site" description="Charge relay system; for autoendoproteolytic cleavage activity" evidence="12">
    <location>
        <position position="94"/>
    </location>
</feature>
<dbReference type="NCBIfam" id="TIGR00163">
    <property type="entry name" value="PS_decarb"/>
    <property type="match status" value="1"/>
</dbReference>
<dbReference type="EC" id="4.1.1.65" evidence="12"/>
<dbReference type="InterPro" id="IPR033178">
    <property type="entry name" value="PSD_type1_pro"/>
</dbReference>
<evidence type="ECO:0000256" key="6">
    <source>
        <dbReference type="ARBA" id="ARBA00023136"/>
    </source>
</evidence>
<organism evidence="13 14">
    <name type="scientific">Umboniibacter marinipuniceus</name>
    <dbReference type="NCBI Taxonomy" id="569599"/>
    <lineage>
        <taxon>Bacteria</taxon>
        <taxon>Pseudomonadati</taxon>
        <taxon>Pseudomonadota</taxon>
        <taxon>Gammaproteobacteria</taxon>
        <taxon>Cellvibrionales</taxon>
        <taxon>Cellvibrionaceae</taxon>
        <taxon>Umboniibacter</taxon>
    </lineage>
</organism>
<proteinExistence type="inferred from homology"/>
<dbReference type="Proteomes" id="UP000267187">
    <property type="component" value="Unassembled WGS sequence"/>
</dbReference>
<evidence type="ECO:0000256" key="1">
    <source>
        <dbReference type="ARBA" id="ARBA00005189"/>
    </source>
</evidence>
<accession>A0A3M0AI48</accession>
<dbReference type="PANTHER" id="PTHR10067:SF6">
    <property type="entry name" value="PHOSPHATIDYLSERINE DECARBOXYLASE PROENZYME, MITOCHONDRIAL"/>
    <property type="match status" value="1"/>
</dbReference>